<dbReference type="Pfam" id="PF00929">
    <property type="entry name" value="RNase_T"/>
    <property type="match status" value="1"/>
</dbReference>
<dbReference type="InterPro" id="IPR012337">
    <property type="entry name" value="RNaseH-like_sf"/>
</dbReference>
<evidence type="ECO:0000313" key="2">
    <source>
        <dbReference type="EMBL" id="KKL51338.1"/>
    </source>
</evidence>
<sequence length="201" mass="23704">MPVYLSLDNFIKGKTIAVVDIETTGFSHKEDCIVEIGVCELDLKSGSCRELFNQIILESHFSTHHQKAWIFQNSDLKYEDVVNANPLAKYKDELQDIFDKYSATAYNIRFDFDYLQSRGFLIKELPCPMVIATDILKIPLPKSFKTYKWPKVEEAWNFYFPDKSYIEQHRAYDDAFHEASIVYEMYKRSQWTPIDENINFH</sequence>
<dbReference type="InterPro" id="IPR013520">
    <property type="entry name" value="Ribonucl_H"/>
</dbReference>
<name>A0A0F9CPR6_9ZZZZ</name>
<dbReference type="InterPro" id="IPR036397">
    <property type="entry name" value="RNaseH_sf"/>
</dbReference>
<dbReference type="SMART" id="SM00479">
    <property type="entry name" value="EXOIII"/>
    <property type="match status" value="1"/>
</dbReference>
<dbReference type="GO" id="GO:0003676">
    <property type="term" value="F:nucleic acid binding"/>
    <property type="evidence" value="ECO:0007669"/>
    <property type="project" value="InterPro"/>
</dbReference>
<gene>
    <name evidence="2" type="ORF">LCGC14_2296480</name>
</gene>
<dbReference type="EMBL" id="LAZR01032286">
    <property type="protein sequence ID" value="KKL51338.1"/>
    <property type="molecule type" value="Genomic_DNA"/>
</dbReference>
<evidence type="ECO:0000259" key="1">
    <source>
        <dbReference type="SMART" id="SM00479"/>
    </source>
</evidence>
<accession>A0A0F9CPR6</accession>
<dbReference type="Gene3D" id="3.30.420.10">
    <property type="entry name" value="Ribonuclease H-like superfamily/Ribonuclease H"/>
    <property type="match status" value="1"/>
</dbReference>
<organism evidence="2">
    <name type="scientific">marine sediment metagenome</name>
    <dbReference type="NCBI Taxonomy" id="412755"/>
    <lineage>
        <taxon>unclassified sequences</taxon>
        <taxon>metagenomes</taxon>
        <taxon>ecological metagenomes</taxon>
    </lineage>
</organism>
<dbReference type="AlphaFoldDB" id="A0A0F9CPR6"/>
<protein>
    <recommendedName>
        <fullName evidence="1">Exonuclease domain-containing protein</fullName>
    </recommendedName>
</protein>
<proteinExistence type="predicted"/>
<comment type="caution">
    <text evidence="2">The sequence shown here is derived from an EMBL/GenBank/DDBJ whole genome shotgun (WGS) entry which is preliminary data.</text>
</comment>
<dbReference type="SUPFAM" id="SSF53098">
    <property type="entry name" value="Ribonuclease H-like"/>
    <property type="match status" value="1"/>
</dbReference>
<reference evidence="2" key="1">
    <citation type="journal article" date="2015" name="Nature">
        <title>Complex archaea that bridge the gap between prokaryotes and eukaryotes.</title>
        <authorList>
            <person name="Spang A."/>
            <person name="Saw J.H."/>
            <person name="Jorgensen S.L."/>
            <person name="Zaremba-Niedzwiedzka K."/>
            <person name="Martijn J."/>
            <person name="Lind A.E."/>
            <person name="van Eijk R."/>
            <person name="Schleper C."/>
            <person name="Guy L."/>
            <person name="Ettema T.J."/>
        </authorList>
    </citation>
    <scope>NUCLEOTIDE SEQUENCE</scope>
</reference>
<feature type="domain" description="Exonuclease" evidence="1">
    <location>
        <begin position="15"/>
        <end position="192"/>
    </location>
</feature>